<dbReference type="Gene3D" id="1.20.58.340">
    <property type="entry name" value="Magnesium transport protein CorA, transmembrane region"/>
    <property type="match status" value="2"/>
</dbReference>
<accession>A0A0U1KZE7</accession>
<dbReference type="PANTHER" id="PTHR46494:SF1">
    <property type="entry name" value="CORA FAMILY METAL ION TRANSPORTER (EUROFUNG)"/>
    <property type="match status" value="1"/>
</dbReference>
<feature type="transmembrane region" description="Helical" evidence="8">
    <location>
        <begin position="298"/>
        <end position="318"/>
    </location>
</feature>
<keyword evidence="6 8" id="KW-1133">Transmembrane helix</keyword>
<keyword evidence="7 8" id="KW-0472">Membrane</keyword>
<keyword evidence="4 8" id="KW-1003">Cell membrane</keyword>
<keyword evidence="8" id="KW-0406">Ion transport</keyword>
<evidence type="ECO:0000256" key="6">
    <source>
        <dbReference type="ARBA" id="ARBA00022989"/>
    </source>
</evidence>
<proteinExistence type="inferred from homology"/>
<evidence type="ECO:0000313" key="9">
    <source>
        <dbReference type="EMBL" id="CQR72790.1"/>
    </source>
</evidence>
<dbReference type="GO" id="GO:0015095">
    <property type="term" value="F:magnesium ion transmembrane transporter activity"/>
    <property type="evidence" value="ECO:0007669"/>
    <property type="project" value="UniProtKB-UniRule"/>
</dbReference>
<evidence type="ECO:0000313" key="10">
    <source>
        <dbReference type="Proteomes" id="UP000049855"/>
    </source>
</evidence>
<name>A0A0U1KZE7_9FIRM</name>
<protein>
    <recommendedName>
        <fullName evidence="8">Magnesium transport protein CorA</fullName>
    </recommendedName>
</protein>
<comment type="similarity">
    <text evidence="2 8">Belongs to the CorA metal ion transporter (MIT) (TC 1.A.35) family.</text>
</comment>
<dbReference type="InterPro" id="IPR045861">
    <property type="entry name" value="CorA_cytoplasmic_dom"/>
</dbReference>
<dbReference type="Gene3D" id="3.30.460.20">
    <property type="entry name" value="CorA soluble domain-like"/>
    <property type="match status" value="1"/>
</dbReference>
<keyword evidence="3 8" id="KW-0813">Transport</keyword>
<organism evidence="9 10">
    <name type="scientific">Sporomusa ovata</name>
    <dbReference type="NCBI Taxonomy" id="2378"/>
    <lineage>
        <taxon>Bacteria</taxon>
        <taxon>Bacillati</taxon>
        <taxon>Bacillota</taxon>
        <taxon>Negativicutes</taxon>
        <taxon>Selenomonadales</taxon>
        <taxon>Sporomusaceae</taxon>
        <taxon>Sporomusa</taxon>
    </lineage>
</organism>
<dbReference type="InterPro" id="IPR004488">
    <property type="entry name" value="Mg/Co-transport_prot_CorA"/>
</dbReference>
<evidence type="ECO:0000256" key="8">
    <source>
        <dbReference type="RuleBase" id="RU362010"/>
    </source>
</evidence>
<dbReference type="AlphaFoldDB" id="A0A0U1KZE7"/>
<gene>
    <name evidence="8" type="primary">corA</name>
    <name evidence="9" type="ORF">SpAn4DRAFT_3250</name>
</gene>
<evidence type="ECO:0000256" key="7">
    <source>
        <dbReference type="ARBA" id="ARBA00023136"/>
    </source>
</evidence>
<dbReference type="SUPFAM" id="SSF144083">
    <property type="entry name" value="Magnesium transport protein CorA, transmembrane region"/>
    <property type="match status" value="1"/>
</dbReference>
<dbReference type="GO" id="GO:0015087">
    <property type="term" value="F:cobalt ion transmembrane transporter activity"/>
    <property type="evidence" value="ECO:0007669"/>
    <property type="project" value="UniProtKB-UniRule"/>
</dbReference>
<evidence type="ECO:0000256" key="3">
    <source>
        <dbReference type="ARBA" id="ARBA00022448"/>
    </source>
</evidence>
<reference evidence="10" key="1">
    <citation type="submission" date="2015-03" db="EMBL/GenBank/DDBJ databases">
        <authorList>
            <person name="Nijsse Bart"/>
        </authorList>
    </citation>
    <scope>NUCLEOTIDE SEQUENCE [LARGE SCALE GENOMIC DNA]</scope>
</reference>
<dbReference type="GO" id="GO:0005886">
    <property type="term" value="C:plasma membrane"/>
    <property type="evidence" value="ECO:0007669"/>
    <property type="project" value="UniProtKB-SubCell"/>
</dbReference>
<evidence type="ECO:0000256" key="2">
    <source>
        <dbReference type="ARBA" id="ARBA00009765"/>
    </source>
</evidence>
<evidence type="ECO:0000256" key="1">
    <source>
        <dbReference type="ARBA" id="ARBA00004651"/>
    </source>
</evidence>
<feature type="transmembrane region" description="Helical" evidence="8">
    <location>
        <begin position="330"/>
        <end position="350"/>
    </location>
</feature>
<dbReference type="PANTHER" id="PTHR46494">
    <property type="entry name" value="CORA FAMILY METAL ION TRANSPORTER (EUROFUNG)"/>
    <property type="match status" value="1"/>
</dbReference>
<dbReference type="CDD" id="cd12828">
    <property type="entry name" value="TmCorA-like_1"/>
    <property type="match status" value="1"/>
</dbReference>
<keyword evidence="10" id="KW-1185">Reference proteome</keyword>
<dbReference type="GO" id="GO:0000287">
    <property type="term" value="F:magnesium ion binding"/>
    <property type="evidence" value="ECO:0007669"/>
    <property type="project" value="TreeGrafter"/>
</dbReference>
<sequence>MPNFTRNLSSKVGLPPGTLLHVGDTRADRAYISVANYDGIGFTETKDAFLGDLKKLADRQGVTWIQVQGLTAKAVEGIGQQFTIHPLVLEDILHTNQRPKVADYGDYLCVIVKSLTVKAETDDYEAEQVSLILGPNYVISFVENLFDDKDVLASVYERVRGGRGKICRLGADYLFYALLDSIVDHYFLVLELLGEKIELLENQIANQPRPELLQELHKLKHDMLFLRKAVWPVRELVSVLERGETSHIKESTVVYLRDIYDHVIQVIETVEIYRDMLSGMLDIYLSSVSNRMSEVMKMLTIISTIFIPLTFIAGVYGMNFTHMPELEWEYGYPMIVSIMLGISLLMVRYFRKKQWL</sequence>
<dbReference type="RefSeq" id="WP_021168477.1">
    <property type="nucleotide sequence ID" value="NZ_CTRP01000011.1"/>
</dbReference>
<dbReference type="InterPro" id="IPR002523">
    <property type="entry name" value="MgTranspt_CorA/ZnTranspt_ZntB"/>
</dbReference>
<dbReference type="InterPro" id="IPR045863">
    <property type="entry name" value="CorA_TM1_TM2"/>
</dbReference>
<comment type="subcellular location">
    <subcellularLocation>
        <location evidence="1">Cell membrane</location>
        <topology evidence="1">Multi-pass membrane protein</topology>
    </subcellularLocation>
    <subcellularLocation>
        <location evidence="8">Membrane</location>
        <topology evidence="8">Multi-pass membrane protein</topology>
    </subcellularLocation>
</comment>
<dbReference type="EMBL" id="CTRP01000011">
    <property type="protein sequence ID" value="CQR72790.1"/>
    <property type="molecule type" value="Genomic_DNA"/>
</dbReference>
<dbReference type="GO" id="GO:0050897">
    <property type="term" value="F:cobalt ion binding"/>
    <property type="evidence" value="ECO:0007669"/>
    <property type="project" value="TreeGrafter"/>
</dbReference>
<keyword evidence="8" id="KW-0460">Magnesium</keyword>
<evidence type="ECO:0000256" key="4">
    <source>
        <dbReference type="ARBA" id="ARBA00022475"/>
    </source>
</evidence>
<dbReference type="FunFam" id="1.20.58.340:FF:000012">
    <property type="entry name" value="Magnesium transport protein CorA"/>
    <property type="match status" value="1"/>
</dbReference>
<evidence type="ECO:0000256" key="5">
    <source>
        <dbReference type="ARBA" id="ARBA00022692"/>
    </source>
</evidence>
<dbReference type="SUPFAM" id="SSF143865">
    <property type="entry name" value="CorA soluble domain-like"/>
    <property type="match status" value="1"/>
</dbReference>
<keyword evidence="5 8" id="KW-0812">Transmembrane</keyword>
<dbReference type="Pfam" id="PF01544">
    <property type="entry name" value="CorA"/>
    <property type="match status" value="1"/>
</dbReference>
<dbReference type="NCBIfam" id="TIGR00383">
    <property type="entry name" value="corA"/>
    <property type="match status" value="1"/>
</dbReference>
<comment type="function">
    <text evidence="8">Mediates influx of magnesium ions.</text>
</comment>
<dbReference type="Proteomes" id="UP000049855">
    <property type="component" value="Unassembled WGS sequence"/>
</dbReference>